<keyword evidence="5" id="KW-1185">Reference proteome</keyword>
<dbReference type="GO" id="GO:0000981">
    <property type="term" value="F:DNA-binding transcription factor activity, RNA polymerase II-specific"/>
    <property type="evidence" value="ECO:0007669"/>
    <property type="project" value="InterPro"/>
</dbReference>
<dbReference type="SUPFAM" id="SSF57701">
    <property type="entry name" value="Zn2/Cys6 DNA-binding domain"/>
    <property type="match status" value="1"/>
</dbReference>
<dbReference type="OrthoDB" id="10261408at2759"/>
<dbReference type="Pfam" id="PF00172">
    <property type="entry name" value="Zn_clus"/>
    <property type="match status" value="1"/>
</dbReference>
<dbReference type="GeneID" id="54559830"/>
<dbReference type="GO" id="GO:0008270">
    <property type="term" value="F:zinc ion binding"/>
    <property type="evidence" value="ECO:0007669"/>
    <property type="project" value="InterPro"/>
</dbReference>
<dbReference type="PROSITE" id="PS50048">
    <property type="entry name" value="ZN2_CY6_FUNGAL_2"/>
    <property type="match status" value="1"/>
</dbReference>
<dbReference type="PROSITE" id="PS00463">
    <property type="entry name" value="ZN2_CY6_FUNGAL_1"/>
    <property type="match status" value="1"/>
</dbReference>
<dbReference type="CDD" id="cd00067">
    <property type="entry name" value="GAL4"/>
    <property type="match status" value="1"/>
</dbReference>
<organism evidence="4 5">
    <name type="scientific">Zasmidium cellare ATCC 36951</name>
    <dbReference type="NCBI Taxonomy" id="1080233"/>
    <lineage>
        <taxon>Eukaryota</taxon>
        <taxon>Fungi</taxon>
        <taxon>Dikarya</taxon>
        <taxon>Ascomycota</taxon>
        <taxon>Pezizomycotina</taxon>
        <taxon>Dothideomycetes</taxon>
        <taxon>Dothideomycetidae</taxon>
        <taxon>Mycosphaerellales</taxon>
        <taxon>Mycosphaerellaceae</taxon>
        <taxon>Zasmidium</taxon>
    </lineage>
</organism>
<proteinExistence type="predicted"/>
<reference evidence="4" key="1">
    <citation type="journal article" date="2020" name="Stud. Mycol.">
        <title>101 Dothideomycetes genomes: a test case for predicting lifestyles and emergence of pathogens.</title>
        <authorList>
            <person name="Haridas S."/>
            <person name="Albert R."/>
            <person name="Binder M."/>
            <person name="Bloem J."/>
            <person name="Labutti K."/>
            <person name="Salamov A."/>
            <person name="Andreopoulos B."/>
            <person name="Baker S."/>
            <person name="Barry K."/>
            <person name="Bills G."/>
            <person name="Bluhm B."/>
            <person name="Cannon C."/>
            <person name="Castanera R."/>
            <person name="Culley D."/>
            <person name="Daum C."/>
            <person name="Ezra D."/>
            <person name="Gonzalez J."/>
            <person name="Henrissat B."/>
            <person name="Kuo A."/>
            <person name="Liang C."/>
            <person name="Lipzen A."/>
            <person name="Lutzoni F."/>
            <person name="Magnuson J."/>
            <person name="Mondo S."/>
            <person name="Nolan M."/>
            <person name="Ohm R."/>
            <person name="Pangilinan J."/>
            <person name="Park H.-J."/>
            <person name="Ramirez L."/>
            <person name="Alfaro M."/>
            <person name="Sun H."/>
            <person name="Tritt A."/>
            <person name="Yoshinaga Y."/>
            <person name="Zwiers L.-H."/>
            <person name="Turgeon B."/>
            <person name="Goodwin S."/>
            <person name="Spatafora J."/>
            <person name="Crous P."/>
            <person name="Grigoriev I."/>
        </authorList>
    </citation>
    <scope>NUCLEOTIDE SEQUENCE</scope>
    <source>
        <strain evidence="4">ATCC 36951</strain>
    </source>
</reference>
<evidence type="ECO:0000256" key="2">
    <source>
        <dbReference type="SAM" id="Coils"/>
    </source>
</evidence>
<evidence type="ECO:0000256" key="1">
    <source>
        <dbReference type="ARBA" id="ARBA00023242"/>
    </source>
</evidence>
<evidence type="ECO:0000259" key="3">
    <source>
        <dbReference type="PROSITE" id="PS50048"/>
    </source>
</evidence>
<keyword evidence="2" id="KW-0175">Coiled coil</keyword>
<dbReference type="SMART" id="SM00066">
    <property type="entry name" value="GAL4"/>
    <property type="match status" value="1"/>
</dbReference>
<dbReference type="EMBL" id="ML993595">
    <property type="protein sequence ID" value="KAF2166889.1"/>
    <property type="molecule type" value="Genomic_DNA"/>
</dbReference>
<dbReference type="Proteomes" id="UP000799537">
    <property type="component" value="Unassembled WGS sequence"/>
</dbReference>
<protein>
    <recommendedName>
        <fullName evidence="3">Zn(2)-C6 fungal-type domain-containing protein</fullName>
    </recommendedName>
</protein>
<dbReference type="AlphaFoldDB" id="A0A6A6CMB9"/>
<feature type="coiled-coil region" evidence="2">
    <location>
        <begin position="150"/>
        <end position="177"/>
    </location>
</feature>
<keyword evidence="1" id="KW-0539">Nucleus</keyword>
<dbReference type="InterPro" id="IPR053181">
    <property type="entry name" value="EcdB-like_regulator"/>
</dbReference>
<dbReference type="Gene3D" id="4.10.240.10">
    <property type="entry name" value="Zn(2)-C6 fungal-type DNA-binding domain"/>
    <property type="match status" value="1"/>
</dbReference>
<name>A0A6A6CMB9_ZASCE</name>
<dbReference type="PANTHER" id="PTHR47785:SF4">
    <property type="entry name" value="ZN(II)2CYS6 TRANSCRIPTION FACTOR (EUROFUNG)"/>
    <property type="match status" value="1"/>
</dbReference>
<evidence type="ECO:0000313" key="4">
    <source>
        <dbReference type="EMBL" id="KAF2166889.1"/>
    </source>
</evidence>
<dbReference type="RefSeq" id="XP_033667778.1">
    <property type="nucleotide sequence ID" value="XM_033806558.1"/>
</dbReference>
<sequence>MFAYEPGFYVPVNQGYEHPALPYHPFAAHEMTPHPEYEGYVLVNPTQGNGWLSESHDYHPNKVPRFSTPVLPSATTPPRAPAVPISPVSFVTRQKFKRTATACEECRKKKQKCDGEDPCQACKDQNINCQYREVPIRKKDQGPERLMQLMEHLHKQIAMLNDRIVEMRAMLDEQDRRLRLQTQNWHRHNSNNNNNANVGEVCA</sequence>
<accession>A0A6A6CMB9</accession>
<gene>
    <name evidence="4" type="ORF">M409DRAFT_22941</name>
</gene>
<dbReference type="PANTHER" id="PTHR47785">
    <property type="entry name" value="ZN(II)2CYS6 TRANSCRIPTION FACTOR (EUROFUNG)-RELATED-RELATED"/>
    <property type="match status" value="1"/>
</dbReference>
<feature type="domain" description="Zn(2)-C6 fungal-type" evidence="3">
    <location>
        <begin position="102"/>
        <end position="131"/>
    </location>
</feature>
<dbReference type="InterPro" id="IPR001138">
    <property type="entry name" value="Zn2Cys6_DnaBD"/>
</dbReference>
<evidence type="ECO:0000313" key="5">
    <source>
        <dbReference type="Proteomes" id="UP000799537"/>
    </source>
</evidence>
<dbReference type="InterPro" id="IPR036864">
    <property type="entry name" value="Zn2-C6_fun-type_DNA-bd_sf"/>
</dbReference>